<evidence type="ECO:0000256" key="3">
    <source>
        <dbReference type="SAM" id="Coils"/>
    </source>
</evidence>
<evidence type="ECO:0000313" key="5">
    <source>
        <dbReference type="EMBL" id="SVC25987.1"/>
    </source>
</evidence>
<organism evidence="5">
    <name type="scientific">marine metagenome</name>
    <dbReference type="NCBI Taxonomy" id="408172"/>
    <lineage>
        <taxon>unclassified sequences</taxon>
        <taxon>metagenomes</taxon>
        <taxon>ecological metagenomes</taxon>
    </lineage>
</organism>
<evidence type="ECO:0000256" key="1">
    <source>
        <dbReference type="ARBA" id="ARBA00009054"/>
    </source>
</evidence>
<evidence type="ECO:0008006" key="6">
    <source>
        <dbReference type="Google" id="ProtNLM"/>
    </source>
</evidence>
<gene>
    <name evidence="5" type="ORF">METZ01_LOCUS278841</name>
</gene>
<dbReference type="SUPFAM" id="SSF58014">
    <property type="entry name" value="Coiled-coil domain of nucleotide exchange factor GrpE"/>
    <property type="match status" value="1"/>
</dbReference>
<feature type="coiled-coil region" evidence="3">
    <location>
        <begin position="29"/>
        <end position="56"/>
    </location>
</feature>
<reference evidence="5" key="1">
    <citation type="submission" date="2018-05" db="EMBL/GenBank/DDBJ databases">
        <authorList>
            <person name="Lanie J.A."/>
            <person name="Ng W.-L."/>
            <person name="Kazmierczak K.M."/>
            <person name="Andrzejewski T.M."/>
            <person name="Davidsen T.M."/>
            <person name="Wayne K.J."/>
            <person name="Tettelin H."/>
            <person name="Glass J.I."/>
            <person name="Rusch D."/>
            <person name="Podicherti R."/>
            <person name="Tsui H.-C.T."/>
            <person name="Winkler M.E."/>
        </authorList>
    </citation>
    <scope>NUCLEOTIDE SEQUENCE</scope>
</reference>
<dbReference type="Gene3D" id="3.90.20.20">
    <property type="match status" value="1"/>
</dbReference>
<dbReference type="GO" id="GO:0051087">
    <property type="term" value="F:protein-folding chaperone binding"/>
    <property type="evidence" value="ECO:0007669"/>
    <property type="project" value="InterPro"/>
</dbReference>
<dbReference type="GO" id="GO:0042803">
    <property type="term" value="F:protein homodimerization activity"/>
    <property type="evidence" value="ECO:0007669"/>
    <property type="project" value="InterPro"/>
</dbReference>
<dbReference type="CDD" id="cd00446">
    <property type="entry name" value="GrpE"/>
    <property type="match status" value="1"/>
</dbReference>
<dbReference type="PRINTS" id="PR00773">
    <property type="entry name" value="GRPEPROTEIN"/>
</dbReference>
<dbReference type="AlphaFoldDB" id="A0A382KT43"/>
<dbReference type="PANTHER" id="PTHR21237">
    <property type="entry name" value="GRPE PROTEIN"/>
    <property type="match status" value="1"/>
</dbReference>
<dbReference type="InterPro" id="IPR000740">
    <property type="entry name" value="GrpE"/>
</dbReference>
<dbReference type="Gene3D" id="2.30.22.10">
    <property type="entry name" value="Head domain of nucleotide exchange factor GrpE"/>
    <property type="match status" value="1"/>
</dbReference>
<sequence>VPFKDKSTKESAKKKPPKKSPTLKLKDEIKSMKSEVDIQKDKYLRLKAEFDNYRRRKERDTVDLLKYDGESVIKRFITVLDDLDRLEKASADKGKMNKEKLHEGIELILNKINKQFDEIDIKSFTNPGEVLDPELHDALMTRSEDGKAENEILEVFEKGYRYKDRVIRHAKVVVNQTPA</sequence>
<dbReference type="GO" id="GO:0000774">
    <property type="term" value="F:adenyl-nucleotide exchange factor activity"/>
    <property type="evidence" value="ECO:0007669"/>
    <property type="project" value="InterPro"/>
</dbReference>
<dbReference type="GO" id="GO:0006457">
    <property type="term" value="P:protein folding"/>
    <property type="evidence" value="ECO:0007669"/>
    <property type="project" value="InterPro"/>
</dbReference>
<dbReference type="GO" id="GO:0051082">
    <property type="term" value="F:unfolded protein binding"/>
    <property type="evidence" value="ECO:0007669"/>
    <property type="project" value="TreeGrafter"/>
</dbReference>
<dbReference type="Pfam" id="PF01025">
    <property type="entry name" value="GrpE"/>
    <property type="match status" value="1"/>
</dbReference>
<feature type="non-terminal residue" evidence="5">
    <location>
        <position position="1"/>
    </location>
</feature>
<dbReference type="PANTHER" id="PTHR21237:SF23">
    <property type="entry name" value="GRPE PROTEIN HOMOLOG, MITOCHONDRIAL"/>
    <property type="match status" value="1"/>
</dbReference>
<protein>
    <recommendedName>
        <fullName evidence="6">GrpE protein homolog</fullName>
    </recommendedName>
</protein>
<feature type="compositionally biased region" description="Basic and acidic residues" evidence="4">
    <location>
        <begin position="1"/>
        <end position="13"/>
    </location>
</feature>
<dbReference type="InterPro" id="IPR013805">
    <property type="entry name" value="GrpE_CC"/>
</dbReference>
<evidence type="ECO:0000256" key="2">
    <source>
        <dbReference type="ARBA" id="ARBA00023186"/>
    </source>
</evidence>
<keyword evidence="3" id="KW-0175">Coiled coil</keyword>
<dbReference type="HAMAP" id="MF_01151">
    <property type="entry name" value="GrpE"/>
    <property type="match status" value="1"/>
</dbReference>
<keyword evidence="2" id="KW-0143">Chaperone</keyword>
<accession>A0A382KT43</accession>
<feature type="region of interest" description="Disordered" evidence="4">
    <location>
        <begin position="1"/>
        <end position="25"/>
    </location>
</feature>
<name>A0A382KT43_9ZZZZ</name>
<dbReference type="SUPFAM" id="SSF51064">
    <property type="entry name" value="Head domain of nucleotide exchange factor GrpE"/>
    <property type="match status" value="1"/>
</dbReference>
<dbReference type="InterPro" id="IPR009012">
    <property type="entry name" value="GrpE_head"/>
</dbReference>
<dbReference type="EMBL" id="UINC01081794">
    <property type="protein sequence ID" value="SVC25987.1"/>
    <property type="molecule type" value="Genomic_DNA"/>
</dbReference>
<proteinExistence type="inferred from homology"/>
<dbReference type="PROSITE" id="PS01071">
    <property type="entry name" value="GRPE"/>
    <property type="match status" value="1"/>
</dbReference>
<comment type="similarity">
    <text evidence="1">Belongs to the GrpE family.</text>
</comment>
<evidence type="ECO:0000256" key="4">
    <source>
        <dbReference type="SAM" id="MobiDB-lite"/>
    </source>
</evidence>